<evidence type="ECO:0000313" key="3">
    <source>
        <dbReference type="EMBL" id="WRT67112.1"/>
    </source>
</evidence>
<keyword evidence="4" id="KW-1185">Reference proteome</keyword>
<feature type="compositionally biased region" description="Polar residues" evidence="1">
    <location>
        <begin position="28"/>
        <end position="38"/>
    </location>
</feature>
<dbReference type="Proteomes" id="UP001329825">
    <property type="component" value="Chromosome 5"/>
</dbReference>
<keyword evidence="2" id="KW-1133">Transmembrane helix</keyword>
<feature type="transmembrane region" description="Helical" evidence="2">
    <location>
        <begin position="161"/>
        <end position="179"/>
    </location>
</feature>
<keyword evidence="2" id="KW-0472">Membrane</keyword>
<sequence length="229" mass="24283">MSSPSIELRPMGKSAPAPPVPPRHPAASNANPQLSDASPGSLGRAYRSAEDKARAVVHLQEGGMDAVSIWALGLAGWFTTLALPLLLFPRILLFFSQTPPTSAFTSASPSAREDHYDALSPLESTLCLSLSLGLLAMAFISVFILVPTYQLPSSNPSRTPLLGILVGLVTITGAVIWNVRGIGGLGQVVGAGNVIMAIWGWWVIVFGIGGKSKLTQDRKSKTPERFKKL</sequence>
<gene>
    <name evidence="3" type="ORF">IL334_004078</name>
</gene>
<feature type="transmembrane region" description="Helical" evidence="2">
    <location>
        <begin position="185"/>
        <end position="209"/>
    </location>
</feature>
<dbReference type="RefSeq" id="XP_062791852.1">
    <property type="nucleotide sequence ID" value="XM_062935801.1"/>
</dbReference>
<protein>
    <submittedName>
        <fullName evidence="3">Uncharacterized protein</fullName>
    </submittedName>
</protein>
<feature type="transmembrane region" description="Helical" evidence="2">
    <location>
        <begin position="128"/>
        <end position="149"/>
    </location>
</feature>
<evidence type="ECO:0000313" key="4">
    <source>
        <dbReference type="Proteomes" id="UP001329825"/>
    </source>
</evidence>
<reference evidence="3 4" key="1">
    <citation type="submission" date="2024-01" db="EMBL/GenBank/DDBJ databases">
        <title>Comparative genomics of Cryptococcus and Kwoniella reveals pathogenesis evolution and contrasting modes of karyotype evolution via chromosome fusion or intercentromeric recombination.</title>
        <authorList>
            <person name="Coelho M.A."/>
            <person name="David-Palma M."/>
            <person name="Shea T."/>
            <person name="Bowers K."/>
            <person name="McGinley-Smith S."/>
            <person name="Mohammad A.W."/>
            <person name="Gnirke A."/>
            <person name="Yurkov A.M."/>
            <person name="Nowrousian M."/>
            <person name="Sun S."/>
            <person name="Cuomo C.A."/>
            <person name="Heitman J."/>
        </authorList>
    </citation>
    <scope>NUCLEOTIDE SEQUENCE [LARGE SCALE GENOMIC DNA]</scope>
    <source>
        <strain evidence="3">CBS 11374</strain>
    </source>
</reference>
<keyword evidence="2" id="KW-0812">Transmembrane</keyword>
<evidence type="ECO:0000256" key="2">
    <source>
        <dbReference type="SAM" id="Phobius"/>
    </source>
</evidence>
<dbReference type="EMBL" id="CP141885">
    <property type="protein sequence ID" value="WRT67112.1"/>
    <property type="molecule type" value="Genomic_DNA"/>
</dbReference>
<accession>A0ABZ1D0L4</accession>
<dbReference type="GeneID" id="87956209"/>
<proteinExistence type="predicted"/>
<feature type="region of interest" description="Disordered" evidence="1">
    <location>
        <begin position="1"/>
        <end position="43"/>
    </location>
</feature>
<name>A0ABZ1D0L4_9TREE</name>
<feature type="transmembrane region" description="Helical" evidence="2">
    <location>
        <begin position="69"/>
        <end position="92"/>
    </location>
</feature>
<evidence type="ECO:0000256" key="1">
    <source>
        <dbReference type="SAM" id="MobiDB-lite"/>
    </source>
</evidence>
<organism evidence="3 4">
    <name type="scientific">Kwoniella shivajii</name>
    <dbReference type="NCBI Taxonomy" id="564305"/>
    <lineage>
        <taxon>Eukaryota</taxon>
        <taxon>Fungi</taxon>
        <taxon>Dikarya</taxon>
        <taxon>Basidiomycota</taxon>
        <taxon>Agaricomycotina</taxon>
        <taxon>Tremellomycetes</taxon>
        <taxon>Tremellales</taxon>
        <taxon>Cryptococcaceae</taxon>
        <taxon>Kwoniella</taxon>
    </lineage>
</organism>